<dbReference type="RefSeq" id="WP_108849379.1">
    <property type="nucleotide sequence ID" value="NZ_CP015450.1"/>
</dbReference>
<dbReference type="Pfam" id="PF21761">
    <property type="entry name" value="RedAm-like_C"/>
    <property type="match status" value="1"/>
</dbReference>
<dbReference type="InterPro" id="IPR013328">
    <property type="entry name" value="6PGD_dom2"/>
</dbReference>
<evidence type="ECO:0000259" key="4">
    <source>
        <dbReference type="Pfam" id="PF21761"/>
    </source>
</evidence>
<reference evidence="5 6" key="1">
    <citation type="submission" date="2016-04" db="EMBL/GenBank/DDBJ databases">
        <title>Complete genome sequence of Dietzia lutea YIM 80766T, a strain isolated from desert soil in Egypt.</title>
        <authorList>
            <person name="Zhao J."/>
            <person name="Hu B."/>
            <person name="Geng S."/>
            <person name="Nie Y."/>
            <person name="Tang Y."/>
        </authorList>
    </citation>
    <scope>NUCLEOTIDE SEQUENCE [LARGE SCALE GENOMIC DNA]</scope>
    <source>
        <strain evidence="5 6">YIM 80766</strain>
        <plasmid evidence="5 6">unnamed1</plasmid>
    </source>
</reference>
<dbReference type="Gene3D" id="3.40.50.720">
    <property type="entry name" value="NAD(P)-binding Rossmann-like Domain"/>
    <property type="match status" value="1"/>
</dbReference>
<feature type="domain" description="NADPH-dependent reductive aminase-like C-terminal" evidence="4">
    <location>
        <begin position="182"/>
        <end position="287"/>
    </location>
</feature>
<dbReference type="InterPro" id="IPR006115">
    <property type="entry name" value="6PGDH_NADP-bd"/>
</dbReference>
<dbReference type="PIRSF" id="PIRSF000103">
    <property type="entry name" value="HIBADH"/>
    <property type="match status" value="1"/>
</dbReference>
<organism evidence="5 6">
    <name type="scientific">Dietzia lutea</name>
    <dbReference type="NCBI Taxonomy" id="546160"/>
    <lineage>
        <taxon>Bacteria</taxon>
        <taxon>Bacillati</taxon>
        <taxon>Actinomycetota</taxon>
        <taxon>Actinomycetes</taxon>
        <taxon>Mycobacteriales</taxon>
        <taxon>Dietziaceae</taxon>
        <taxon>Dietzia</taxon>
    </lineage>
</organism>
<dbReference type="InterPro" id="IPR051265">
    <property type="entry name" value="HIBADH-related_NP60_sf"/>
</dbReference>
<dbReference type="GO" id="GO:0016491">
    <property type="term" value="F:oxidoreductase activity"/>
    <property type="evidence" value="ECO:0007669"/>
    <property type="project" value="UniProtKB-KW"/>
</dbReference>
<dbReference type="Gene3D" id="1.10.1040.10">
    <property type="entry name" value="N-(1-d-carboxylethyl)-l-norvaline Dehydrogenase, domain 2"/>
    <property type="match status" value="1"/>
</dbReference>
<dbReference type="PANTHER" id="PTHR43580:SF2">
    <property type="entry name" value="CYTOKINE-LIKE NUCLEAR FACTOR N-PAC"/>
    <property type="match status" value="1"/>
</dbReference>
<geneLocation type="plasmid" evidence="5 6">
    <name>unnamed1</name>
</geneLocation>
<comment type="similarity">
    <text evidence="1">Belongs to the HIBADH-related family.</text>
</comment>
<dbReference type="PANTHER" id="PTHR43580">
    <property type="entry name" value="OXIDOREDUCTASE GLYR1-RELATED"/>
    <property type="match status" value="1"/>
</dbReference>
<feature type="domain" description="6-phosphogluconate dehydrogenase NADP-binding" evidence="3">
    <location>
        <begin position="6"/>
        <end position="157"/>
    </location>
</feature>
<dbReference type="AlphaFoldDB" id="A0A2S1RCU4"/>
<dbReference type="InterPro" id="IPR048666">
    <property type="entry name" value="RedAm-like_C"/>
</dbReference>
<protein>
    <submittedName>
        <fullName evidence="5">Uncharacterized protein</fullName>
    </submittedName>
</protein>
<dbReference type="KEGG" id="dlu:A6035_17155"/>
<keyword evidence="6" id="KW-1185">Reference proteome</keyword>
<evidence type="ECO:0000313" key="6">
    <source>
        <dbReference type="Proteomes" id="UP000244928"/>
    </source>
</evidence>
<keyword evidence="2" id="KW-0560">Oxidoreductase</keyword>
<accession>A0A2S1RCU4</accession>
<dbReference type="InterPro" id="IPR036291">
    <property type="entry name" value="NAD(P)-bd_dom_sf"/>
</dbReference>
<sequence>MTKTAVSLLGAGQMGSVLGRELLASGHPITVWSRNPERCEPLRQAGARVAESPLDAVEGADVVFVSVIDTSVTASLLTAPDVAAVLSGKDIVEFSTGFPTAANELGERIEKAGARFLVGAIMDFPSVVGSPDCLTMYSGNQAVFDDLRSTLDVFGTAKYVGASPGIANVLDNGVLIEVGGVAFLEGLAGVVGEGGTVEALKSAVPAMMRTLSTVIESVLEQVTTENYDGEDASIDTHAELMTLNRDRLAAAGVRTDITDAMLGYLQEAQRRGLGNAELGAVYQVMRRSPSSVT</sequence>
<dbReference type="Pfam" id="PF03446">
    <property type="entry name" value="NAD_binding_2"/>
    <property type="match status" value="1"/>
</dbReference>
<evidence type="ECO:0000256" key="2">
    <source>
        <dbReference type="ARBA" id="ARBA00023002"/>
    </source>
</evidence>
<evidence type="ECO:0000259" key="3">
    <source>
        <dbReference type="Pfam" id="PF03446"/>
    </source>
</evidence>
<evidence type="ECO:0000313" key="5">
    <source>
        <dbReference type="EMBL" id="AWH94087.1"/>
    </source>
</evidence>
<dbReference type="EMBL" id="CP015450">
    <property type="protein sequence ID" value="AWH94087.1"/>
    <property type="molecule type" value="Genomic_DNA"/>
</dbReference>
<dbReference type="SUPFAM" id="SSF51735">
    <property type="entry name" value="NAD(P)-binding Rossmann-fold domains"/>
    <property type="match status" value="1"/>
</dbReference>
<proteinExistence type="inferred from homology"/>
<dbReference type="InterPro" id="IPR015815">
    <property type="entry name" value="HIBADH-related"/>
</dbReference>
<dbReference type="Proteomes" id="UP000244928">
    <property type="component" value="Plasmid unnamed1"/>
</dbReference>
<evidence type="ECO:0000256" key="1">
    <source>
        <dbReference type="ARBA" id="ARBA00009080"/>
    </source>
</evidence>
<gene>
    <name evidence="5" type="ORF">A6035_17155</name>
</gene>
<name>A0A2S1RCU4_9ACTN</name>
<dbReference type="GO" id="GO:0050661">
    <property type="term" value="F:NADP binding"/>
    <property type="evidence" value="ECO:0007669"/>
    <property type="project" value="InterPro"/>
</dbReference>
<keyword evidence="5" id="KW-0614">Plasmid</keyword>